<dbReference type="InterPro" id="IPR001613">
    <property type="entry name" value="Flavin_amine_oxidase"/>
</dbReference>
<dbReference type="InterPro" id="IPR050464">
    <property type="entry name" value="Zeta_carotene_desat/Oxidored"/>
</dbReference>
<name>A0ABP8W5P6_9PSEU</name>
<keyword evidence="2" id="KW-0560">Oxidoreductase</keyword>
<dbReference type="SUPFAM" id="SSF51905">
    <property type="entry name" value="FAD/NAD(P)-binding domain"/>
    <property type="match status" value="1"/>
</dbReference>
<dbReference type="InterPro" id="IPR036188">
    <property type="entry name" value="FAD/NAD-bd_sf"/>
</dbReference>
<evidence type="ECO:0000256" key="2">
    <source>
        <dbReference type="ARBA" id="ARBA00023002"/>
    </source>
</evidence>
<sequence length="519" mass="54858">MSRTLPWRRRPQVLVPARPELPRRAPAGTRAVVVGGGIAGVSAAVVLAERGVAVTLLEAAPTLGGRLGAWPHTLPDGSEQVVEHGFHAFFRHYDTWRSILRRIDPELGFLRPVEGYPVISRRWPAEDLGNLPAAPPLNLLALFARSPSLRLREIAGADAGLGFALLAHDPADTVARFDDLSAGEFLARLGVSERARQMLFEAFARSFFCDQAGLSAAELVAMFHYYFLGNPAGIGFDAPAEDHLTAIWAPLAAHLRGLGAEIRTGVRVGALERVGPAWRVHGEGGALEAEHVVLALDPGALRALLAASPVAPDLARRAAALAVAPSFAVTRLWLDRDVRPERSVFSAVSGEPTLDSVTVYSRLEGESARWAARTGGSVVELHSYACRAPDVAAATSRMRAELAALWPETAAARVLHLQERLEATAPAFPPGTAGTRPGVLTDAPGVRVAGDFVECPYPSGLMERAAMTGVLAANDVLAAVGAAPEEIRGIAGRGLLAGLPVHRLGALGRAASRPDPALR</sequence>
<keyword evidence="5" id="KW-1185">Reference proteome</keyword>
<dbReference type="Pfam" id="PF01593">
    <property type="entry name" value="Amino_oxidase"/>
    <property type="match status" value="1"/>
</dbReference>
<dbReference type="EMBL" id="BAABIC010000003">
    <property type="protein sequence ID" value="GAA4679406.1"/>
    <property type="molecule type" value="Genomic_DNA"/>
</dbReference>
<dbReference type="Proteomes" id="UP001500325">
    <property type="component" value="Unassembled WGS sequence"/>
</dbReference>
<gene>
    <name evidence="4" type="ORF">GCM10023215_10610</name>
</gene>
<dbReference type="PANTHER" id="PTHR42923">
    <property type="entry name" value="PROTOPORPHYRINOGEN OXIDASE"/>
    <property type="match status" value="1"/>
</dbReference>
<accession>A0ABP8W5P6</accession>
<dbReference type="Gene3D" id="3.50.50.60">
    <property type="entry name" value="FAD/NAD(P)-binding domain"/>
    <property type="match status" value="1"/>
</dbReference>
<proteinExistence type="predicted"/>
<protein>
    <submittedName>
        <fullName evidence="4">FAD-dependent oxidoreductase</fullName>
    </submittedName>
</protein>
<comment type="cofactor">
    <cofactor evidence="1">
        <name>FAD</name>
        <dbReference type="ChEBI" id="CHEBI:57692"/>
    </cofactor>
</comment>
<evidence type="ECO:0000256" key="1">
    <source>
        <dbReference type="ARBA" id="ARBA00001974"/>
    </source>
</evidence>
<reference evidence="5" key="1">
    <citation type="journal article" date="2019" name="Int. J. Syst. Evol. Microbiol.">
        <title>The Global Catalogue of Microorganisms (GCM) 10K type strain sequencing project: providing services to taxonomists for standard genome sequencing and annotation.</title>
        <authorList>
            <consortium name="The Broad Institute Genomics Platform"/>
            <consortium name="The Broad Institute Genome Sequencing Center for Infectious Disease"/>
            <person name="Wu L."/>
            <person name="Ma J."/>
        </authorList>
    </citation>
    <scope>NUCLEOTIDE SEQUENCE [LARGE SCALE GENOMIC DNA]</scope>
    <source>
        <strain evidence="5">JCM 18055</strain>
    </source>
</reference>
<dbReference type="PANTHER" id="PTHR42923:SF43">
    <property type="entry name" value="AMINE OXIDASE"/>
    <property type="match status" value="1"/>
</dbReference>
<comment type="caution">
    <text evidence="4">The sequence shown here is derived from an EMBL/GenBank/DDBJ whole genome shotgun (WGS) entry which is preliminary data.</text>
</comment>
<evidence type="ECO:0000259" key="3">
    <source>
        <dbReference type="Pfam" id="PF01593"/>
    </source>
</evidence>
<organism evidence="4 5">
    <name type="scientific">Pseudonocardia yuanmonensis</name>
    <dbReference type="NCBI Taxonomy" id="1095914"/>
    <lineage>
        <taxon>Bacteria</taxon>
        <taxon>Bacillati</taxon>
        <taxon>Actinomycetota</taxon>
        <taxon>Actinomycetes</taxon>
        <taxon>Pseudonocardiales</taxon>
        <taxon>Pseudonocardiaceae</taxon>
        <taxon>Pseudonocardia</taxon>
    </lineage>
</organism>
<dbReference type="PRINTS" id="PR00757">
    <property type="entry name" value="AMINEOXDASEF"/>
</dbReference>
<evidence type="ECO:0000313" key="5">
    <source>
        <dbReference type="Proteomes" id="UP001500325"/>
    </source>
</evidence>
<feature type="domain" description="Amine oxidase" evidence="3">
    <location>
        <begin position="38"/>
        <end position="477"/>
    </location>
</feature>
<dbReference type="InterPro" id="IPR002937">
    <property type="entry name" value="Amino_oxidase"/>
</dbReference>
<evidence type="ECO:0000313" key="4">
    <source>
        <dbReference type="EMBL" id="GAA4679406.1"/>
    </source>
</evidence>
<dbReference type="RefSeq" id="WP_345378727.1">
    <property type="nucleotide sequence ID" value="NZ_BAABIC010000003.1"/>
</dbReference>